<name>A0A8H8UDY1_9HELO</name>
<dbReference type="InterPro" id="IPR042265">
    <property type="entry name" value="DPH1/DPH2_3"/>
</dbReference>
<dbReference type="GO" id="GO:0090560">
    <property type="term" value="F:2-(3-amino-3-carboxypropyl)histidine synthase activity"/>
    <property type="evidence" value="ECO:0007669"/>
    <property type="project" value="InterPro"/>
</dbReference>
<keyword evidence="5 7" id="KW-0408">Iron</keyword>
<feature type="compositionally biased region" description="Acidic residues" evidence="8">
    <location>
        <begin position="478"/>
        <end position="489"/>
    </location>
</feature>
<feature type="compositionally biased region" description="Polar residues" evidence="8">
    <location>
        <begin position="1"/>
        <end position="25"/>
    </location>
</feature>
<keyword evidence="6 7" id="KW-0411">Iron-sulfur</keyword>
<dbReference type="GO" id="GO:0046872">
    <property type="term" value="F:metal ion binding"/>
    <property type="evidence" value="ECO:0007669"/>
    <property type="project" value="UniProtKB-KW"/>
</dbReference>
<dbReference type="InterPro" id="IPR016435">
    <property type="entry name" value="DPH1/DPH2"/>
</dbReference>
<feature type="region of interest" description="Disordered" evidence="8">
    <location>
        <begin position="565"/>
        <end position="603"/>
    </location>
</feature>
<dbReference type="EMBL" id="QGMI01000253">
    <property type="protein sequence ID" value="TVY44048.1"/>
    <property type="molecule type" value="Genomic_DNA"/>
</dbReference>
<sequence length="603" mass="65350">MTAQTQAPVLSTPESNLFETPIPSTTEKENRLTDTELRNVYETSRTAREIREGGWTKVALQFPDDMLVDAPRVFAMLEELLSQSPHTPNSNSVGEGEGGVDLGDNEKEREREKEQEGRENRIRLYILADTSYGSCCVDEVAAEHVDAEAVVHYGRACLSPTSRLPVVYVFTRRALDIAFAVEGFEESFSGNGKGEGEGKEEKVVVMADLTFQLHVPALVESLRRKGWRRVRGTDVVHDPTASIPNRRIAWEEEEEEEEEGDLKEWSIWHIGSPPAALLLTLSSRIKELLIYPGTAPQTRTGNATPGQGIIRSNTSLQLRRRYALLTRLTTTPIIGILINTLSVANYLSSIDALKALIARKGKKSYTFVVGKVNAAKMANFAEVGGWVVVGCWESSLVESAEFYAPVLTPFELGLALEGDDERVWSGEWRGDFGGVDTGTCTGTGTGEKINGYPGVEERGLNGEGKDGELGDMAIEADGLGDSDSEEESAPPEFDLRTGRYVSNSRPMRTTTTKPTTTSASNPSPSASASAASQVLTRRPKQELATVNGAVSPGAEFLRSQRTWTGLGSDFENGSEGGTGGGTIEEGRSGVARGYTVGENGERT</sequence>
<reference evidence="9 10" key="1">
    <citation type="submission" date="2018-05" db="EMBL/GenBank/DDBJ databases">
        <title>Genome sequencing and assembly of the regulated plant pathogen Lachnellula willkommii and related sister species for the development of diagnostic species identification markers.</title>
        <authorList>
            <person name="Giroux E."/>
            <person name="Bilodeau G."/>
        </authorList>
    </citation>
    <scope>NUCLEOTIDE SEQUENCE [LARGE SCALE GENOMIC DNA]</scope>
    <source>
        <strain evidence="9 10">CBS 160.35</strain>
    </source>
</reference>
<dbReference type="PANTHER" id="PTHR10762:SF2">
    <property type="entry name" value="2-(3-AMINO-3-CARBOXYPROPYL)HISTIDINE SYNTHASE SUBUNIT 2"/>
    <property type="match status" value="1"/>
</dbReference>
<keyword evidence="10" id="KW-1185">Reference proteome</keyword>
<evidence type="ECO:0000256" key="1">
    <source>
        <dbReference type="ARBA" id="ARBA00001966"/>
    </source>
</evidence>
<dbReference type="Gene3D" id="3.40.50.11840">
    <property type="entry name" value="Diphthamide synthesis DPH1/DPH2 domain 1"/>
    <property type="match status" value="1"/>
</dbReference>
<dbReference type="InterPro" id="IPR010014">
    <property type="entry name" value="DHP2"/>
</dbReference>
<feature type="compositionally biased region" description="Polar residues" evidence="8">
    <location>
        <begin position="83"/>
        <end position="92"/>
    </location>
</feature>
<comment type="function">
    <text evidence="7">Required for the first step of diphthamide biosynthesis, a post-translational modification of histidine which occurs in elongation factor 2. DPH1 and DPH2 transfer a 3-amino-3-carboxypropyl (ACP) group from S-adenosyl-L-methionine (SAM) to a histidine residue, the reaction is assisted by a reduction system comprising DPH3 and a NADH-dependent reductase. Facilitates the reduction of the catalytic iron-sulfur cluster found in the DPH1 subunit.</text>
</comment>
<dbReference type="SFLD" id="SFLDG01121">
    <property type="entry name" value="Diphthamide_biosynthesis"/>
    <property type="match status" value="1"/>
</dbReference>
<comment type="pathway">
    <text evidence="2 7">Protein modification; peptidyl-diphthamide biosynthesis.</text>
</comment>
<feature type="region of interest" description="Disordered" evidence="8">
    <location>
        <begin position="435"/>
        <end position="542"/>
    </location>
</feature>
<dbReference type="NCBIfam" id="TIGR00322">
    <property type="entry name" value="diphth2_R"/>
    <property type="match status" value="1"/>
</dbReference>
<dbReference type="SFLD" id="SFLDS00032">
    <property type="entry name" value="Radical_SAM_3-amino-3-carboxyp"/>
    <property type="match status" value="1"/>
</dbReference>
<dbReference type="InterPro" id="IPR042263">
    <property type="entry name" value="DPH1/DPH2_1"/>
</dbReference>
<feature type="compositionally biased region" description="Low complexity" evidence="8">
    <location>
        <begin position="509"/>
        <end position="532"/>
    </location>
</feature>
<dbReference type="Gene3D" id="3.40.50.11860">
    <property type="entry name" value="Diphthamide synthesis DPH1/DPH2 domain 3"/>
    <property type="match status" value="1"/>
</dbReference>
<feature type="compositionally biased region" description="Basic and acidic residues" evidence="8">
    <location>
        <begin position="455"/>
        <end position="468"/>
    </location>
</feature>
<gene>
    <name evidence="9" type="primary">dph-2</name>
    <name evidence="9" type="ORF">LOCC1_G006131</name>
</gene>
<dbReference type="AlphaFoldDB" id="A0A8H8UDY1"/>
<comment type="subcellular location">
    <subcellularLocation>
        <location evidence="7">Cytoplasm</location>
    </subcellularLocation>
</comment>
<evidence type="ECO:0000256" key="8">
    <source>
        <dbReference type="SAM" id="MobiDB-lite"/>
    </source>
</evidence>
<dbReference type="Pfam" id="PF01866">
    <property type="entry name" value="Diphthamide_syn"/>
    <property type="match status" value="1"/>
</dbReference>
<dbReference type="Proteomes" id="UP000443090">
    <property type="component" value="Unassembled WGS sequence"/>
</dbReference>
<feature type="compositionally biased region" description="Gly residues" evidence="8">
    <location>
        <begin position="574"/>
        <end position="583"/>
    </location>
</feature>
<comment type="cofactor">
    <cofactor evidence="1">
        <name>[4Fe-4S] cluster</name>
        <dbReference type="ChEBI" id="CHEBI:49883"/>
    </cofactor>
</comment>
<feature type="compositionally biased region" description="Basic and acidic residues" evidence="8">
    <location>
        <begin position="104"/>
        <end position="116"/>
    </location>
</feature>
<proteinExistence type="inferred from homology"/>
<accession>A0A8H8UDY1</accession>
<dbReference type="GO" id="GO:0017183">
    <property type="term" value="P:protein histidyl modification to diphthamide"/>
    <property type="evidence" value="ECO:0007669"/>
    <property type="project" value="UniProtKB-UniPathway"/>
</dbReference>
<feature type="region of interest" description="Disordered" evidence="8">
    <location>
        <begin position="83"/>
        <end position="116"/>
    </location>
</feature>
<evidence type="ECO:0000256" key="5">
    <source>
        <dbReference type="ARBA" id="ARBA00023004"/>
    </source>
</evidence>
<dbReference type="UniPathway" id="UPA00559"/>
<dbReference type="SFLD" id="SFLDF00408">
    <property type="entry name" value="Diphthamide_biosynthesis_famil"/>
    <property type="match status" value="1"/>
</dbReference>
<comment type="caution">
    <text evidence="9">The sequence shown here is derived from an EMBL/GenBank/DDBJ whole genome shotgun (WGS) entry which is preliminary data.</text>
</comment>
<evidence type="ECO:0000256" key="7">
    <source>
        <dbReference type="RuleBase" id="RU364133"/>
    </source>
</evidence>
<organism evidence="9 10">
    <name type="scientific">Lachnellula occidentalis</name>
    <dbReference type="NCBI Taxonomy" id="215460"/>
    <lineage>
        <taxon>Eukaryota</taxon>
        <taxon>Fungi</taxon>
        <taxon>Dikarya</taxon>
        <taxon>Ascomycota</taxon>
        <taxon>Pezizomycotina</taxon>
        <taxon>Leotiomycetes</taxon>
        <taxon>Helotiales</taxon>
        <taxon>Lachnaceae</taxon>
        <taxon>Lachnellula</taxon>
    </lineage>
</organism>
<keyword evidence="4 7" id="KW-0479">Metal-binding</keyword>
<keyword evidence="7" id="KW-0963">Cytoplasm</keyword>
<evidence type="ECO:0000256" key="4">
    <source>
        <dbReference type="ARBA" id="ARBA00022723"/>
    </source>
</evidence>
<protein>
    <recommendedName>
        <fullName evidence="7">2-(3-amino-3-carboxypropyl)histidine synthase subunit 2</fullName>
    </recommendedName>
</protein>
<dbReference type="GO" id="GO:0005737">
    <property type="term" value="C:cytoplasm"/>
    <property type="evidence" value="ECO:0007669"/>
    <property type="project" value="UniProtKB-SubCell"/>
</dbReference>
<evidence type="ECO:0000256" key="3">
    <source>
        <dbReference type="ARBA" id="ARBA00006179"/>
    </source>
</evidence>
<evidence type="ECO:0000256" key="2">
    <source>
        <dbReference type="ARBA" id="ARBA00005156"/>
    </source>
</evidence>
<evidence type="ECO:0000313" key="10">
    <source>
        <dbReference type="Proteomes" id="UP000443090"/>
    </source>
</evidence>
<evidence type="ECO:0000256" key="6">
    <source>
        <dbReference type="ARBA" id="ARBA00023014"/>
    </source>
</evidence>
<dbReference type="PANTHER" id="PTHR10762">
    <property type="entry name" value="DIPHTHAMIDE BIOSYNTHESIS PROTEIN"/>
    <property type="match status" value="1"/>
</dbReference>
<evidence type="ECO:0000313" key="9">
    <source>
        <dbReference type="EMBL" id="TVY44048.1"/>
    </source>
</evidence>
<dbReference type="NCBIfam" id="TIGR00272">
    <property type="entry name" value="DPH2"/>
    <property type="match status" value="1"/>
</dbReference>
<feature type="compositionally biased region" description="Gly residues" evidence="8">
    <location>
        <begin position="435"/>
        <end position="445"/>
    </location>
</feature>
<feature type="region of interest" description="Disordered" evidence="8">
    <location>
        <begin position="1"/>
        <end position="29"/>
    </location>
</feature>
<dbReference type="FunFam" id="3.40.50.11860:FF:000001">
    <property type="entry name" value="2-(3-amino-3-carboxypropyl)histidine synthase subunit 2"/>
    <property type="match status" value="1"/>
</dbReference>
<dbReference type="GO" id="GO:0051536">
    <property type="term" value="F:iron-sulfur cluster binding"/>
    <property type="evidence" value="ECO:0007669"/>
    <property type="project" value="UniProtKB-KW"/>
</dbReference>
<comment type="similarity">
    <text evidence="3 7">Belongs to the DPH1/DPH2 family. DPH2 subfamily.</text>
</comment>
<dbReference type="OrthoDB" id="449241at2759"/>